<dbReference type="PRINTS" id="PR00344">
    <property type="entry name" value="BCTRLSENSOR"/>
</dbReference>
<dbReference type="InterPro" id="IPR004358">
    <property type="entry name" value="Sig_transdc_His_kin-like_C"/>
</dbReference>
<dbReference type="CDD" id="cd00082">
    <property type="entry name" value="HisKA"/>
    <property type="match status" value="1"/>
</dbReference>
<dbReference type="SUPFAM" id="SSF55785">
    <property type="entry name" value="PYP-like sensor domain (PAS domain)"/>
    <property type="match status" value="1"/>
</dbReference>
<dbReference type="GO" id="GO:0005886">
    <property type="term" value="C:plasma membrane"/>
    <property type="evidence" value="ECO:0007669"/>
    <property type="project" value="TreeGrafter"/>
</dbReference>
<dbReference type="PROSITE" id="PS50113">
    <property type="entry name" value="PAC"/>
    <property type="match status" value="1"/>
</dbReference>
<evidence type="ECO:0000259" key="10">
    <source>
        <dbReference type="PROSITE" id="PS50113"/>
    </source>
</evidence>
<dbReference type="InterPro" id="IPR001610">
    <property type="entry name" value="PAC"/>
</dbReference>
<dbReference type="InterPro" id="IPR005467">
    <property type="entry name" value="His_kinase_dom"/>
</dbReference>
<sequence>MQQQSLSTNPPSSEANVDDVERRFRSLADAIPHIVYTGTPDGSVDYVSRRLEMYTGLDFAQVEGWNWTSTLHPDDVQRAIEAWNNARANGSEYEVEVRIKRISDGTYRWHLDRASPLKDAKGNVVKWVGTVTDIEDRKRALAAAERANRAKSDFLSSMSHELRSPLNAILGFAQLMASESPPPTSSQQASIDQILRAGWHLLELINDVLDLAKIEAGQVAISPEPVSLGDVLRECESIIVTQARQRGIRVTFPQIEPPCHVRADRTRVKQVLINLLSNAIKYNRPSGTVDVDCSTPVPGRVHVSVGDTGPGLSPDQLGRLFQPFNRLGQEAGAEEGTGIGLVVAKRLMELMGGGIGVDSTLGTGSVFWIELDAAPAPEMVATLATQPAMPARGATGDDAAEAPVHTVLYIEDNPANLKLVEQLIARHADLRMLGAVTGRLGVELARSVHPRVILMDINLPDISGIEALDLLRKHPETADIPVVALSSNAMAHDIEQGMQAGFFRYLTKPIKIDPFMDALADAIALAVGRK</sequence>
<dbReference type="Gene3D" id="3.30.450.20">
    <property type="entry name" value="PAS domain"/>
    <property type="match status" value="1"/>
</dbReference>
<dbReference type="SMART" id="SM00387">
    <property type="entry name" value="HATPase_c"/>
    <property type="match status" value="1"/>
</dbReference>
<evidence type="ECO:0000256" key="5">
    <source>
        <dbReference type="ARBA" id="ARBA00022777"/>
    </source>
</evidence>
<dbReference type="InterPro" id="IPR000014">
    <property type="entry name" value="PAS"/>
</dbReference>
<dbReference type="SUPFAM" id="SSF52172">
    <property type="entry name" value="CheY-like"/>
    <property type="match status" value="1"/>
</dbReference>
<feature type="modified residue" description="4-aspartylphosphate" evidence="6">
    <location>
        <position position="456"/>
    </location>
</feature>
<accession>A0A6J5J308</accession>
<dbReference type="InterPro" id="IPR011006">
    <property type="entry name" value="CheY-like_superfamily"/>
</dbReference>
<dbReference type="SMART" id="SM00086">
    <property type="entry name" value="PAC"/>
    <property type="match status" value="1"/>
</dbReference>
<dbReference type="EMBL" id="CABWIL020000012">
    <property type="protein sequence ID" value="CAB3965992.1"/>
    <property type="molecule type" value="Genomic_DNA"/>
</dbReference>
<keyword evidence="3 6" id="KW-0597">Phosphoprotein</keyword>
<evidence type="ECO:0000256" key="6">
    <source>
        <dbReference type="PROSITE-ProRule" id="PRU00169"/>
    </source>
</evidence>
<dbReference type="Gene3D" id="3.40.50.2300">
    <property type="match status" value="1"/>
</dbReference>
<dbReference type="SMART" id="SM00388">
    <property type="entry name" value="HisKA"/>
    <property type="match status" value="1"/>
</dbReference>
<feature type="domain" description="PAC" evidence="10">
    <location>
        <begin position="93"/>
        <end position="146"/>
    </location>
</feature>
<dbReference type="Proteomes" id="UP000494301">
    <property type="component" value="Unassembled WGS sequence"/>
</dbReference>
<dbReference type="SUPFAM" id="SSF47384">
    <property type="entry name" value="Homodimeric domain of signal transducing histidine kinase"/>
    <property type="match status" value="1"/>
</dbReference>
<evidence type="ECO:0000256" key="4">
    <source>
        <dbReference type="ARBA" id="ARBA00022679"/>
    </source>
</evidence>
<evidence type="ECO:0000259" key="7">
    <source>
        <dbReference type="PROSITE" id="PS50109"/>
    </source>
</evidence>
<keyword evidence="5 11" id="KW-0418">Kinase</keyword>
<gene>
    <name evidence="11" type="ORF">BLA3211_03699</name>
</gene>
<feature type="domain" description="Histidine kinase" evidence="7">
    <location>
        <begin position="157"/>
        <end position="375"/>
    </location>
</feature>
<dbReference type="InterPro" id="IPR036097">
    <property type="entry name" value="HisK_dim/P_sf"/>
</dbReference>
<evidence type="ECO:0000259" key="9">
    <source>
        <dbReference type="PROSITE" id="PS50112"/>
    </source>
</evidence>
<dbReference type="PANTHER" id="PTHR43047">
    <property type="entry name" value="TWO-COMPONENT HISTIDINE PROTEIN KINASE"/>
    <property type="match status" value="1"/>
</dbReference>
<evidence type="ECO:0000256" key="1">
    <source>
        <dbReference type="ARBA" id="ARBA00000085"/>
    </source>
</evidence>
<dbReference type="Gene3D" id="3.30.565.10">
    <property type="entry name" value="Histidine kinase-like ATPase, C-terminal domain"/>
    <property type="match status" value="1"/>
</dbReference>
<dbReference type="SMART" id="SM00091">
    <property type="entry name" value="PAS"/>
    <property type="match status" value="1"/>
</dbReference>
<feature type="domain" description="Response regulatory" evidence="8">
    <location>
        <begin position="406"/>
        <end position="523"/>
    </location>
</feature>
<evidence type="ECO:0000313" key="12">
    <source>
        <dbReference type="Proteomes" id="UP000494301"/>
    </source>
</evidence>
<reference evidence="11 12" key="1">
    <citation type="submission" date="2020-04" db="EMBL/GenBank/DDBJ databases">
        <authorList>
            <person name="Depoorter E."/>
        </authorList>
    </citation>
    <scope>NUCLEOTIDE SEQUENCE [LARGE SCALE GENOMIC DNA]</scope>
    <source>
        <strain evidence="11 12">BCC0217</strain>
    </source>
</reference>
<dbReference type="NCBIfam" id="TIGR00229">
    <property type="entry name" value="sensory_box"/>
    <property type="match status" value="1"/>
</dbReference>
<dbReference type="FunFam" id="3.30.450.20:FF:000099">
    <property type="entry name" value="Sensory box sensor histidine kinase"/>
    <property type="match status" value="1"/>
</dbReference>
<evidence type="ECO:0000313" key="11">
    <source>
        <dbReference type="EMBL" id="CAB3965992.1"/>
    </source>
</evidence>
<name>A0A6J5J308_9BURK</name>
<dbReference type="InterPro" id="IPR035965">
    <property type="entry name" value="PAS-like_dom_sf"/>
</dbReference>
<dbReference type="PANTHER" id="PTHR43047:SF72">
    <property type="entry name" value="OSMOSENSING HISTIDINE PROTEIN KINASE SLN1"/>
    <property type="match status" value="1"/>
</dbReference>
<evidence type="ECO:0000259" key="8">
    <source>
        <dbReference type="PROSITE" id="PS50110"/>
    </source>
</evidence>
<proteinExistence type="predicted"/>
<dbReference type="Pfam" id="PF00072">
    <property type="entry name" value="Response_reg"/>
    <property type="match status" value="1"/>
</dbReference>
<protein>
    <recommendedName>
        <fullName evidence="2">histidine kinase</fullName>
        <ecNumber evidence="2">2.7.13.3</ecNumber>
    </recommendedName>
</protein>
<dbReference type="GO" id="GO:0009927">
    <property type="term" value="F:histidine phosphotransfer kinase activity"/>
    <property type="evidence" value="ECO:0007669"/>
    <property type="project" value="TreeGrafter"/>
</dbReference>
<dbReference type="PROSITE" id="PS50110">
    <property type="entry name" value="RESPONSE_REGULATORY"/>
    <property type="match status" value="1"/>
</dbReference>
<dbReference type="InterPro" id="IPR036890">
    <property type="entry name" value="HATPase_C_sf"/>
</dbReference>
<dbReference type="Pfam" id="PF08447">
    <property type="entry name" value="PAS_3"/>
    <property type="match status" value="1"/>
</dbReference>
<feature type="domain" description="PAS" evidence="9">
    <location>
        <begin position="20"/>
        <end position="90"/>
    </location>
</feature>
<dbReference type="InterPro" id="IPR001789">
    <property type="entry name" value="Sig_transdc_resp-reg_receiver"/>
</dbReference>
<dbReference type="Pfam" id="PF00512">
    <property type="entry name" value="HisKA"/>
    <property type="match status" value="1"/>
</dbReference>
<dbReference type="InterPro" id="IPR000700">
    <property type="entry name" value="PAS-assoc_C"/>
</dbReference>
<keyword evidence="4" id="KW-0808">Transferase</keyword>
<evidence type="ECO:0000256" key="3">
    <source>
        <dbReference type="ARBA" id="ARBA00022553"/>
    </source>
</evidence>
<organism evidence="11 12">
    <name type="scientific">Burkholderia aenigmatica</name>
    <dbReference type="NCBI Taxonomy" id="2015348"/>
    <lineage>
        <taxon>Bacteria</taxon>
        <taxon>Pseudomonadati</taxon>
        <taxon>Pseudomonadota</taxon>
        <taxon>Betaproteobacteria</taxon>
        <taxon>Burkholderiales</taxon>
        <taxon>Burkholderiaceae</taxon>
        <taxon>Burkholderia</taxon>
        <taxon>Burkholderia cepacia complex</taxon>
    </lineage>
</organism>
<dbReference type="SUPFAM" id="SSF55874">
    <property type="entry name" value="ATPase domain of HSP90 chaperone/DNA topoisomerase II/histidine kinase"/>
    <property type="match status" value="1"/>
</dbReference>
<dbReference type="Pfam" id="PF02518">
    <property type="entry name" value="HATPase_c"/>
    <property type="match status" value="1"/>
</dbReference>
<comment type="catalytic activity">
    <reaction evidence="1">
        <text>ATP + protein L-histidine = ADP + protein N-phospho-L-histidine.</text>
        <dbReference type="EC" id="2.7.13.3"/>
    </reaction>
</comment>
<dbReference type="PROSITE" id="PS50112">
    <property type="entry name" value="PAS"/>
    <property type="match status" value="1"/>
</dbReference>
<dbReference type="Gene3D" id="1.10.287.130">
    <property type="match status" value="1"/>
</dbReference>
<dbReference type="SMART" id="SM00448">
    <property type="entry name" value="REC"/>
    <property type="match status" value="1"/>
</dbReference>
<dbReference type="RefSeq" id="WP_175221982.1">
    <property type="nucleotide sequence ID" value="NZ_CABWIL020000012.1"/>
</dbReference>
<dbReference type="GO" id="GO:0000155">
    <property type="term" value="F:phosphorelay sensor kinase activity"/>
    <property type="evidence" value="ECO:0007669"/>
    <property type="project" value="InterPro"/>
</dbReference>
<dbReference type="InterPro" id="IPR013655">
    <property type="entry name" value="PAS_fold_3"/>
</dbReference>
<dbReference type="CDD" id="cd00130">
    <property type="entry name" value="PAS"/>
    <property type="match status" value="1"/>
</dbReference>
<dbReference type="InterPro" id="IPR003594">
    <property type="entry name" value="HATPase_dom"/>
</dbReference>
<evidence type="ECO:0000256" key="2">
    <source>
        <dbReference type="ARBA" id="ARBA00012438"/>
    </source>
</evidence>
<dbReference type="AlphaFoldDB" id="A0A6J5J308"/>
<dbReference type="PROSITE" id="PS50109">
    <property type="entry name" value="HIS_KIN"/>
    <property type="match status" value="1"/>
</dbReference>
<dbReference type="EC" id="2.7.13.3" evidence="2"/>
<dbReference type="InterPro" id="IPR003661">
    <property type="entry name" value="HisK_dim/P_dom"/>
</dbReference>